<dbReference type="GO" id="GO:0005813">
    <property type="term" value="C:centrosome"/>
    <property type="evidence" value="ECO:0007669"/>
    <property type="project" value="InterPro"/>
</dbReference>
<reference evidence="1" key="2">
    <citation type="submission" date="2025-09" db="UniProtKB">
        <authorList>
            <consortium name="Ensembl"/>
        </authorList>
    </citation>
    <scope>IDENTIFICATION</scope>
</reference>
<dbReference type="GO" id="GO:0030496">
    <property type="term" value="C:midbody"/>
    <property type="evidence" value="ECO:0007669"/>
    <property type="project" value="TreeGrafter"/>
</dbReference>
<sequence length="158" mass="19283">MQVGQGNFFFHSNSRLGADGGLGDERQLLVEEQKLCRSRARKFFLETNRRRKALEERRKQRDVQEQRLIENILKQRRQRVQDATERFQRAHLPPSQRRRQCYPRQHPQMSCFVHNSKIFSLLSQRREETRKYSHLRSRNQRIILFFIKKNDSNRLFDN</sequence>
<dbReference type="Proteomes" id="UP000694568">
    <property type="component" value="Unplaced"/>
</dbReference>
<name>A0A8C9WZD0_SANLU</name>
<reference evidence="1" key="1">
    <citation type="submission" date="2025-08" db="UniProtKB">
        <authorList>
            <consortium name="Ensembl"/>
        </authorList>
    </citation>
    <scope>IDENTIFICATION</scope>
</reference>
<dbReference type="Pfam" id="PF15352">
    <property type="entry name" value="K1377"/>
    <property type="match status" value="1"/>
</dbReference>
<dbReference type="GO" id="GO:0007052">
    <property type="term" value="P:mitotic spindle organization"/>
    <property type="evidence" value="ECO:0007669"/>
    <property type="project" value="InterPro"/>
</dbReference>
<dbReference type="Ensembl" id="ENSSLUT00000001954.1">
    <property type="protein sequence ID" value="ENSSLUP00000001872.1"/>
    <property type="gene ID" value="ENSSLUG00000000883.1"/>
</dbReference>
<dbReference type="PANTHER" id="PTHR31191:SF4">
    <property type="entry name" value="CENTROSOMAL PROTEIN OF 126 KDA"/>
    <property type="match status" value="1"/>
</dbReference>
<organism evidence="1 2">
    <name type="scientific">Sander lucioperca</name>
    <name type="common">Pike-perch</name>
    <name type="synonym">Perca lucioperca</name>
    <dbReference type="NCBI Taxonomy" id="283035"/>
    <lineage>
        <taxon>Eukaryota</taxon>
        <taxon>Metazoa</taxon>
        <taxon>Chordata</taxon>
        <taxon>Craniata</taxon>
        <taxon>Vertebrata</taxon>
        <taxon>Euteleostomi</taxon>
        <taxon>Actinopterygii</taxon>
        <taxon>Neopterygii</taxon>
        <taxon>Teleostei</taxon>
        <taxon>Neoteleostei</taxon>
        <taxon>Acanthomorphata</taxon>
        <taxon>Eupercaria</taxon>
        <taxon>Perciformes</taxon>
        <taxon>Percoidei</taxon>
        <taxon>Percidae</taxon>
        <taxon>Luciopercinae</taxon>
        <taxon>Sander</taxon>
    </lineage>
</organism>
<keyword evidence="2" id="KW-1185">Reference proteome</keyword>
<dbReference type="GeneTree" id="ENSGT00390000013786"/>
<dbReference type="AlphaFoldDB" id="A0A8C9WZD0"/>
<dbReference type="InterPro" id="IPR028257">
    <property type="entry name" value="CEP126"/>
</dbReference>
<accession>A0A8C9WZD0</accession>
<proteinExistence type="predicted"/>
<evidence type="ECO:0000313" key="2">
    <source>
        <dbReference type="Proteomes" id="UP000694568"/>
    </source>
</evidence>
<dbReference type="PANTHER" id="PTHR31191">
    <property type="entry name" value="CENTROSOMAL PROTEIN CEP126"/>
    <property type="match status" value="1"/>
</dbReference>
<protein>
    <submittedName>
        <fullName evidence="1">Uncharacterized protein</fullName>
    </submittedName>
</protein>
<dbReference type="GO" id="GO:0031122">
    <property type="term" value="P:cytoplasmic microtubule organization"/>
    <property type="evidence" value="ECO:0007669"/>
    <property type="project" value="InterPro"/>
</dbReference>
<dbReference type="GO" id="GO:0097546">
    <property type="term" value="C:ciliary base"/>
    <property type="evidence" value="ECO:0007669"/>
    <property type="project" value="InterPro"/>
</dbReference>
<dbReference type="GO" id="GO:1905515">
    <property type="term" value="P:non-motile cilium assembly"/>
    <property type="evidence" value="ECO:0007669"/>
    <property type="project" value="InterPro"/>
</dbReference>
<gene>
    <name evidence="1" type="primary">cep126</name>
</gene>
<evidence type="ECO:0000313" key="1">
    <source>
        <dbReference type="Ensembl" id="ENSSLUP00000001872.1"/>
    </source>
</evidence>